<evidence type="ECO:0000313" key="10">
    <source>
        <dbReference type="Proteomes" id="UP000009049"/>
    </source>
</evidence>
<dbReference type="Gene3D" id="3.20.20.105">
    <property type="entry name" value="Queuine tRNA-ribosyltransferase-like"/>
    <property type="match status" value="1"/>
</dbReference>
<feature type="domain" description="tRNA-guanine(15) transglycosylase-like" evidence="8">
    <location>
        <begin position="56"/>
        <end position="415"/>
    </location>
</feature>
<evidence type="ECO:0000256" key="4">
    <source>
        <dbReference type="ARBA" id="ARBA00022694"/>
    </source>
</evidence>
<dbReference type="EMBL" id="CP001712">
    <property type="protein sequence ID" value="EAR15120.1"/>
    <property type="molecule type" value="Genomic_DNA"/>
</dbReference>
<feature type="binding site" evidence="7">
    <location>
        <position position="264"/>
    </location>
    <ligand>
        <name>substrate</name>
    </ligand>
</feature>
<sequence>MREAHANAGIARQNFIFLLRGKAAGVVYFWPQRIQGDSQNTKPVAFTLKHTDPGSKARAGVLQTAHGEIGTPIFMPVGTAGTVKGVHQRELRNDVDPDVILGNTYHLFLRPGMEILEAAGGLHPFMGWDRPILTDSGGYQVYSLSGTRKIKEEGVKFQSHIDGSRHLFTPERVMELQRSIGADIIMAFDECTPYPCDYRYAKRSMDMTHRWLDRCMAHLEEAPPLYGFDQLFFPIVQGSVYKDLRKASAEYIANAGAPGNAIGGLSVGEPAEELYGMAEVVCDILPAEKPRYLMGVGTPANLLECIALGVDMFDCVMPTRNARNGMLFTSEGTINIKNKKWEADFSPLDPMGHTFVDTEYTRAYLRHLFAANEYLGKQIATLHNLGFYLWLVREARRRILDGTFAGWKSEMVQKLDKRL</sequence>
<gene>
    <name evidence="7" type="primary">tgt</name>
    <name evidence="9" type="ordered locus">RB2501_12357</name>
</gene>
<comment type="function">
    <text evidence="7">Catalyzes the base-exchange of a guanine (G) residue with the queuine precursor 7-aminomethyl-7-deazaguanine (PreQ1) at position 34 (anticodon wobble position) in tRNAs with GU(N) anticodons (tRNA-Asp, -Asn, -His and -Tyr). Catalysis occurs through a double-displacement mechanism. The nucleophile active site attacks the C1' of nucleotide 34 to detach the guanine base from the RNA, forming a covalent enzyme-RNA intermediate. The proton acceptor active site deprotonates the incoming PreQ1, allowing a nucleophilic attack on the C1' of the ribose to form the product. After dissociation, two additional enzymatic reactions on the tRNA convert PreQ1 to queuine (Q), resulting in the hypermodified nucleoside queuosine (7-(((4,5-cis-dihydroxy-2-cyclopenten-1-yl)amino)methyl)-7-deazaguanosine).</text>
</comment>
<comment type="subunit">
    <text evidence="7">Homodimer. Within each dimer, one monomer is responsible for RNA recognition and catalysis, while the other monomer binds to the replacement base PreQ1.</text>
</comment>
<dbReference type="SUPFAM" id="SSF51713">
    <property type="entry name" value="tRNA-guanine transglycosylase"/>
    <property type="match status" value="1"/>
</dbReference>
<dbReference type="NCBIfam" id="TIGR00430">
    <property type="entry name" value="Q_tRNA_tgt"/>
    <property type="match status" value="1"/>
</dbReference>
<dbReference type="HAMAP" id="MF_00168">
    <property type="entry name" value="Q_tRNA_Tgt"/>
    <property type="match status" value="1"/>
</dbReference>
<proteinExistence type="inferred from homology"/>
<comment type="similarity">
    <text evidence="7">Belongs to the queuine tRNA-ribosyltransferase family.</text>
</comment>
<evidence type="ECO:0000256" key="7">
    <source>
        <dbReference type="HAMAP-Rule" id="MF_00168"/>
    </source>
</evidence>
<evidence type="ECO:0000256" key="5">
    <source>
        <dbReference type="ARBA" id="ARBA00022785"/>
    </source>
</evidence>
<feature type="region of interest" description="RNA binding" evidence="7">
    <location>
        <begin position="295"/>
        <end position="301"/>
    </location>
</feature>
<dbReference type="PANTHER" id="PTHR46499:SF1">
    <property type="entry name" value="QUEUINE TRNA-RIBOSYLTRANSFERASE"/>
    <property type="match status" value="1"/>
</dbReference>
<dbReference type="eggNOG" id="COG0343">
    <property type="taxonomic scope" value="Bacteria"/>
</dbReference>
<comment type="caution">
    <text evidence="7">Lacks conserved residue(s) required for the propagation of feature annotation.</text>
</comment>
<feature type="active site" description="Proton acceptor" evidence="7">
    <location>
        <position position="135"/>
    </location>
</feature>
<dbReference type="InterPro" id="IPR004803">
    <property type="entry name" value="TGT"/>
</dbReference>
<dbReference type="GO" id="GO:0008616">
    <property type="term" value="P:tRNA queuosine(34) biosynthetic process"/>
    <property type="evidence" value="ECO:0007669"/>
    <property type="project" value="UniProtKB-UniRule"/>
</dbReference>
<evidence type="ECO:0000259" key="8">
    <source>
        <dbReference type="Pfam" id="PF01702"/>
    </source>
</evidence>
<protein>
    <recommendedName>
        <fullName evidence="7">Queuine tRNA-ribosyltransferase</fullName>
        <ecNumber evidence="7">2.4.2.29</ecNumber>
    </recommendedName>
    <alternativeName>
        <fullName evidence="7">Guanine insertion enzyme</fullName>
    </alternativeName>
    <alternativeName>
        <fullName evidence="7">tRNA-guanine transglycosylase</fullName>
    </alternativeName>
</protein>
<dbReference type="InterPro" id="IPR036511">
    <property type="entry name" value="TGT-like_sf"/>
</dbReference>
<evidence type="ECO:0000313" key="9">
    <source>
        <dbReference type="EMBL" id="EAR15120.1"/>
    </source>
</evidence>
<dbReference type="AlphaFoldDB" id="A4CN78"/>
<keyword evidence="2 7" id="KW-0328">Glycosyltransferase</keyword>
<organism evidence="9 10">
    <name type="scientific">Robiginitalea biformata (strain ATCC BAA-864 / DSM 15991 / KCTC 12146 / HTCC2501)</name>
    <dbReference type="NCBI Taxonomy" id="313596"/>
    <lineage>
        <taxon>Bacteria</taxon>
        <taxon>Pseudomonadati</taxon>
        <taxon>Bacteroidota</taxon>
        <taxon>Flavobacteriia</taxon>
        <taxon>Flavobacteriales</taxon>
        <taxon>Flavobacteriaceae</taxon>
        <taxon>Robiginitalea</taxon>
    </lineage>
</organism>
<name>A4CN78_ROBBH</name>
<keyword evidence="5 7" id="KW-0671">Queuosine biosynthesis</keyword>
<dbReference type="Proteomes" id="UP000009049">
    <property type="component" value="Chromosome"/>
</dbReference>
<dbReference type="FunFam" id="3.20.20.105:FF:000001">
    <property type="entry name" value="Queuine tRNA-ribosyltransferase"/>
    <property type="match status" value="1"/>
</dbReference>
<comment type="pathway">
    <text evidence="1 7">tRNA modification; tRNA-queuosine biosynthesis.</text>
</comment>
<dbReference type="GO" id="GO:0008479">
    <property type="term" value="F:tRNA-guanosine(34) queuine transglycosylase activity"/>
    <property type="evidence" value="ECO:0007669"/>
    <property type="project" value="UniProtKB-UniRule"/>
</dbReference>
<dbReference type="NCBIfam" id="TIGR00449">
    <property type="entry name" value="tgt_general"/>
    <property type="match status" value="1"/>
</dbReference>
<dbReference type="InterPro" id="IPR050076">
    <property type="entry name" value="ArchSynthase1/Queuine_TRR"/>
</dbReference>
<feature type="binding site" evidence="7">
    <location>
        <begin position="135"/>
        <end position="139"/>
    </location>
    <ligand>
        <name>substrate</name>
    </ligand>
</feature>
<dbReference type="HOGENOM" id="CLU_022060_0_1_10"/>
<evidence type="ECO:0000256" key="2">
    <source>
        <dbReference type="ARBA" id="ARBA00022676"/>
    </source>
</evidence>
<evidence type="ECO:0000256" key="6">
    <source>
        <dbReference type="ARBA" id="ARBA00050112"/>
    </source>
</evidence>
<feature type="region of interest" description="RNA binding; important for wobble base 34 recognition" evidence="7">
    <location>
        <begin position="319"/>
        <end position="323"/>
    </location>
</feature>
<keyword evidence="10" id="KW-1185">Reference proteome</keyword>
<evidence type="ECO:0000256" key="3">
    <source>
        <dbReference type="ARBA" id="ARBA00022679"/>
    </source>
</evidence>
<comment type="catalytic activity">
    <reaction evidence="6 7">
        <text>7-aminomethyl-7-carbaguanine + guanosine(34) in tRNA = 7-aminomethyl-7-carbaguanosine(34) in tRNA + guanine</text>
        <dbReference type="Rhea" id="RHEA:24104"/>
        <dbReference type="Rhea" id="RHEA-COMP:10341"/>
        <dbReference type="Rhea" id="RHEA-COMP:10342"/>
        <dbReference type="ChEBI" id="CHEBI:16235"/>
        <dbReference type="ChEBI" id="CHEBI:58703"/>
        <dbReference type="ChEBI" id="CHEBI:74269"/>
        <dbReference type="ChEBI" id="CHEBI:82833"/>
        <dbReference type="EC" id="2.4.2.29"/>
    </reaction>
</comment>
<dbReference type="Pfam" id="PF01702">
    <property type="entry name" value="TGT"/>
    <property type="match status" value="1"/>
</dbReference>
<reference evidence="9 10" key="1">
    <citation type="journal article" date="2009" name="J. Bacteriol.">
        <title>Complete genome sequence of Robiginitalea biformata HTCC2501.</title>
        <authorList>
            <person name="Oh H.M."/>
            <person name="Giovannoni S.J."/>
            <person name="Lee K."/>
            <person name="Ferriera S."/>
            <person name="Johnson J."/>
            <person name="Cho J.C."/>
        </authorList>
    </citation>
    <scope>NUCLEOTIDE SEQUENCE [LARGE SCALE GENOMIC DNA]</scope>
    <source>
        <strain evidence="10">ATCC BAA-864 / HTCC2501 / KCTC 12146</strain>
    </source>
</reference>
<feature type="active site" description="Nucleophile" evidence="7">
    <location>
        <position position="314"/>
    </location>
</feature>
<dbReference type="UniPathway" id="UPA00392"/>
<feature type="binding site" evidence="7">
    <location>
        <position position="237"/>
    </location>
    <ligand>
        <name>substrate</name>
    </ligand>
</feature>
<evidence type="ECO:0000256" key="1">
    <source>
        <dbReference type="ARBA" id="ARBA00004691"/>
    </source>
</evidence>
<keyword evidence="3 7" id="KW-0808">Transferase</keyword>
<dbReference type="InterPro" id="IPR002616">
    <property type="entry name" value="tRNA_ribo_trans-like"/>
</dbReference>
<dbReference type="PANTHER" id="PTHR46499">
    <property type="entry name" value="QUEUINE TRNA-RIBOSYLTRANSFERASE"/>
    <property type="match status" value="1"/>
</dbReference>
<dbReference type="STRING" id="313596.RB2501_12357"/>
<dbReference type="EC" id="2.4.2.29" evidence="7"/>
<dbReference type="GO" id="GO:0005829">
    <property type="term" value="C:cytosol"/>
    <property type="evidence" value="ECO:0007669"/>
    <property type="project" value="TreeGrafter"/>
</dbReference>
<feature type="binding site" evidence="7">
    <location>
        <position position="189"/>
    </location>
    <ligand>
        <name>substrate</name>
    </ligand>
</feature>
<dbReference type="KEGG" id="rbi:RB2501_12357"/>
<accession>A4CN78</accession>
<keyword evidence="4 7" id="KW-0819">tRNA processing</keyword>